<feature type="transmembrane region" description="Helical" evidence="2">
    <location>
        <begin position="124"/>
        <end position="141"/>
    </location>
</feature>
<keyword evidence="2" id="KW-1133">Transmembrane helix</keyword>
<evidence type="ECO:0000256" key="2">
    <source>
        <dbReference type="SAM" id="Phobius"/>
    </source>
</evidence>
<dbReference type="InterPro" id="IPR057746">
    <property type="entry name" value="CpnT-like_N"/>
</dbReference>
<accession>A0A934K175</accession>
<name>A0A934K175_9BACT</name>
<reference evidence="4" key="1">
    <citation type="submission" date="2020-10" db="EMBL/GenBank/DDBJ databases">
        <title>Ca. Dormibacterota MAGs.</title>
        <authorList>
            <person name="Montgomery K."/>
        </authorList>
    </citation>
    <scope>NUCLEOTIDE SEQUENCE [LARGE SCALE GENOMIC DNA]</scope>
    <source>
        <strain evidence="4">SC8812_S17_10</strain>
    </source>
</reference>
<keyword evidence="2" id="KW-0812">Transmembrane</keyword>
<dbReference type="Pfam" id="PF25547">
    <property type="entry name" value="WXG100_2"/>
    <property type="match status" value="1"/>
</dbReference>
<gene>
    <name evidence="4" type="ORF">JF922_07915</name>
</gene>
<evidence type="ECO:0000259" key="3">
    <source>
        <dbReference type="Pfam" id="PF25547"/>
    </source>
</evidence>
<dbReference type="RefSeq" id="WP_338200684.1">
    <property type="nucleotide sequence ID" value="NZ_JAEKNR010000088.1"/>
</dbReference>
<feature type="domain" description="Outer membrane channel protein CpnT-like N-terminal" evidence="3">
    <location>
        <begin position="26"/>
        <end position="159"/>
    </location>
</feature>
<evidence type="ECO:0000256" key="1">
    <source>
        <dbReference type="SAM" id="MobiDB-lite"/>
    </source>
</evidence>
<evidence type="ECO:0000313" key="4">
    <source>
        <dbReference type="EMBL" id="MBJ7597999.1"/>
    </source>
</evidence>
<protein>
    <recommendedName>
        <fullName evidence="3">Outer membrane channel protein CpnT-like N-terminal domain-containing protein</fullName>
    </recommendedName>
</protein>
<keyword evidence="2" id="KW-0472">Membrane</keyword>
<evidence type="ECO:0000313" key="5">
    <source>
        <dbReference type="Proteomes" id="UP000612893"/>
    </source>
</evidence>
<sequence length="418" mass="42299">MSGGMPAGGLQPHPAADGAQVQHAQAGLWWPAADPGKLREAATAWRSLAADLESVSRAASVVIGGVAAQNQGQAIDSLEAYWQSRWVGGSGALPAVTEGARALADGLERYAVAVEQARARIQELIAATATVVIVGVALTVLTVGMSDVAAGAVAGSLIAAAAAVGIELSTEVAAIIATALVFTGMGALEGGLSDLAIQWERVGYFHDQASVNWNEVLQWAETGALTGAAGAGLRTVVQAGAPTVGRIGARLGVAELPAWASTPLARRVGSMAGGAAAGAGTAALTDEVTTGHVNGPDVIMATFAGASGGWIGSRPGSSAVTIRGVDDVLRNPELLKGMSPGQLERAMGSTQGWVVETLGRGGHTGQGWLLRQYTDRGQTGRMIRWHPGGGHHGPDPYWRVTSGESGKSGRIAAGPNDL</sequence>
<feature type="region of interest" description="Disordered" evidence="1">
    <location>
        <begin position="1"/>
        <end position="22"/>
    </location>
</feature>
<feature type="transmembrane region" description="Helical" evidence="2">
    <location>
        <begin position="148"/>
        <end position="166"/>
    </location>
</feature>
<dbReference type="Proteomes" id="UP000612893">
    <property type="component" value="Unassembled WGS sequence"/>
</dbReference>
<proteinExistence type="predicted"/>
<dbReference type="AlphaFoldDB" id="A0A934K175"/>
<organism evidence="4 5">
    <name type="scientific">Candidatus Nephthysia bennettiae</name>
    <dbReference type="NCBI Taxonomy" id="3127016"/>
    <lineage>
        <taxon>Bacteria</taxon>
        <taxon>Bacillati</taxon>
        <taxon>Candidatus Dormiibacterota</taxon>
        <taxon>Candidatus Dormibacteria</taxon>
        <taxon>Candidatus Dormibacterales</taxon>
        <taxon>Candidatus Dormibacteraceae</taxon>
        <taxon>Candidatus Nephthysia</taxon>
    </lineage>
</organism>
<comment type="caution">
    <text evidence="4">The sequence shown here is derived from an EMBL/GenBank/DDBJ whole genome shotgun (WGS) entry which is preliminary data.</text>
</comment>
<keyword evidence="5" id="KW-1185">Reference proteome</keyword>
<dbReference type="EMBL" id="JAEKNR010000088">
    <property type="protein sequence ID" value="MBJ7597999.1"/>
    <property type="molecule type" value="Genomic_DNA"/>
</dbReference>